<dbReference type="PANTHER" id="PTHR30336:SF20">
    <property type="entry name" value="DUF218 DOMAIN-CONTAINING PROTEIN"/>
    <property type="match status" value="1"/>
</dbReference>
<comment type="caution">
    <text evidence="2">The sequence shown here is derived from an EMBL/GenBank/DDBJ whole genome shotgun (WGS) entry which is preliminary data.</text>
</comment>
<feature type="domain" description="DUF218" evidence="1">
    <location>
        <begin position="51"/>
        <end position="165"/>
    </location>
</feature>
<organism evidence="2 3">
    <name type="scientific">Candidatus Ryanbacteria bacterium RIFCSPLOWO2_12_FULL_47_9c</name>
    <dbReference type="NCBI Taxonomy" id="1802131"/>
    <lineage>
        <taxon>Bacteria</taxon>
        <taxon>Candidatus Ryaniibacteriota</taxon>
    </lineage>
</organism>
<proteinExistence type="predicted"/>
<sequence length="231" mass="26368">MSFEFPPPIENNMEGKKTPEKLGALIVLDRIWRPDEKDSPEHGFHLSQDGKMRVLAAVEMYKAGLVDKIIFTGGKASGEQYPSDAESMRRYFLKKYPDIPEDKIILEEESLNTQENAEGVGAILEKYGIQNAALLTNSYHLDRAKKIFENQGIEVSGFPAEEWLSKRRSKMGINHYEKFVEQFMESKHVKWESMKEKILSGLLTIDRKGKIPRAITRAVRHGSEGEQAKKL</sequence>
<accession>A0A1G2H7C2</accession>
<dbReference type="AlphaFoldDB" id="A0A1G2H7C2"/>
<dbReference type="GO" id="GO:0005886">
    <property type="term" value="C:plasma membrane"/>
    <property type="evidence" value="ECO:0007669"/>
    <property type="project" value="TreeGrafter"/>
</dbReference>
<dbReference type="InterPro" id="IPR003848">
    <property type="entry name" value="DUF218"/>
</dbReference>
<dbReference type="PANTHER" id="PTHR30336">
    <property type="entry name" value="INNER MEMBRANE PROTEIN, PROBABLE PERMEASE"/>
    <property type="match status" value="1"/>
</dbReference>
<gene>
    <name evidence="2" type="ORF">A3G60_03095</name>
</gene>
<evidence type="ECO:0000259" key="1">
    <source>
        <dbReference type="Pfam" id="PF02698"/>
    </source>
</evidence>
<dbReference type="InterPro" id="IPR014729">
    <property type="entry name" value="Rossmann-like_a/b/a_fold"/>
</dbReference>
<dbReference type="Proteomes" id="UP000178996">
    <property type="component" value="Unassembled WGS sequence"/>
</dbReference>
<dbReference type="InterPro" id="IPR051599">
    <property type="entry name" value="Cell_Envelope_Assoc"/>
</dbReference>
<dbReference type="EMBL" id="MHOB01000002">
    <property type="protein sequence ID" value="OGZ58373.1"/>
    <property type="molecule type" value="Genomic_DNA"/>
</dbReference>
<evidence type="ECO:0000313" key="3">
    <source>
        <dbReference type="Proteomes" id="UP000178996"/>
    </source>
</evidence>
<reference evidence="2 3" key="1">
    <citation type="journal article" date="2016" name="Nat. Commun.">
        <title>Thousands of microbial genomes shed light on interconnected biogeochemical processes in an aquifer system.</title>
        <authorList>
            <person name="Anantharaman K."/>
            <person name="Brown C.T."/>
            <person name="Hug L.A."/>
            <person name="Sharon I."/>
            <person name="Castelle C.J."/>
            <person name="Probst A.J."/>
            <person name="Thomas B.C."/>
            <person name="Singh A."/>
            <person name="Wilkins M.J."/>
            <person name="Karaoz U."/>
            <person name="Brodie E.L."/>
            <person name="Williams K.H."/>
            <person name="Hubbard S.S."/>
            <person name="Banfield J.F."/>
        </authorList>
    </citation>
    <scope>NUCLEOTIDE SEQUENCE [LARGE SCALE GENOMIC DNA]</scope>
</reference>
<dbReference type="CDD" id="cd06259">
    <property type="entry name" value="YdcF-like"/>
    <property type="match status" value="1"/>
</dbReference>
<protein>
    <recommendedName>
        <fullName evidence="1">DUF218 domain-containing protein</fullName>
    </recommendedName>
</protein>
<name>A0A1G2H7C2_9BACT</name>
<dbReference type="Pfam" id="PF02698">
    <property type="entry name" value="DUF218"/>
    <property type="match status" value="1"/>
</dbReference>
<evidence type="ECO:0000313" key="2">
    <source>
        <dbReference type="EMBL" id="OGZ58373.1"/>
    </source>
</evidence>
<dbReference type="Gene3D" id="3.40.50.620">
    <property type="entry name" value="HUPs"/>
    <property type="match status" value="1"/>
</dbReference>